<dbReference type="PANTHER" id="PTHR35369">
    <property type="entry name" value="BLR3025 PROTEIN-RELATED"/>
    <property type="match status" value="1"/>
</dbReference>
<gene>
    <name evidence="3" type="ORF">H9867_01075</name>
</gene>
<sequence length="569" mass="60625">MTALQATPAVRHRVTVLWFPDWPVYALAMHKGWDLLAPAGVIKDHRVLACNTAARRAGVRAGMKQRTALATCPTLMVAEDDPTLQTGVHEEVLAALEQVAAGVETIRPGLLAFPMHSLAKFYGTEDVALEKLLNASAQLGADCLAGIADDLITAVWAARAGKTISPGAGAEFIATLPIAALTVEPALRAPAGLVDTLSQLGVCTLADFAALPIAHIAGRFGQEAVEWHRIASGQAERGVSPAAHASSAEVTYQPDEPINSTSAAAFVARQVAAQLHQQLFSAGQACLRLGVRARMTTPMGYEGPAHSERVWRCQEPLTEQETAQRIRWQLDGWITRMRANVTGPEDAADGSAWDASAVGISSIDLIPLDVVPAGTLAEPLWGGPDEGVRAARAAAGRAQALIGTQAVRRPVHRGGRAVAGRIVTVPYGEQDPEDVSAQPTDQWTGQLIAPLPGLIGPPPVMREGMGVQGGVAQQQSRHPAATVHVCDQQGTPIYVTQRGMLNQQPDTLRWGNTTHTITGWAGPWPVDEHWWAAGKRYARMQVATRDAQGNVAAFLLVCKGTRWRIEATY</sequence>
<evidence type="ECO:0000259" key="2">
    <source>
        <dbReference type="PROSITE" id="PS50173"/>
    </source>
</evidence>
<proteinExistence type="predicted"/>
<dbReference type="InterPro" id="IPR001126">
    <property type="entry name" value="UmuC"/>
</dbReference>
<feature type="domain" description="UmuC" evidence="2">
    <location>
        <begin position="1"/>
        <end position="106"/>
    </location>
</feature>
<reference evidence="3" key="2">
    <citation type="submission" date="2021-04" db="EMBL/GenBank/DDBJ databases">
        <authorList>
            <person name="Gilroy R."/>
        </authorList>
    </citation>
    <scope>NUCLEOTIDE SEQUENCE</scope>
    <source>
        <strain evidence="3">4376</strain>
    </source>
</reference>
<accession>A0A9D1RWJ7</accession>
<evidence type="ECO:0000256" key="1">
    <source>
        <dbReference type="ARBA" id="ARBA00022763"/>
    </source>
</evidence>
<protein>
    <submittedName>
        <fullName evidence="3">DNA polymerase Y family protein</fullName>
    </submittedName>
</protein>
<dbReference type="SUPFAM" id="SSF56672">
    <property type="entry name" value="DNA/RNA polymerases"/>
    <property type="match status" value="1"/>
</dbReference>
<dbReference type="InterPro" id="IPR050356">
    <property type="entry name" value="SulA_CellDiv_inhibitor"/>
</dbReference>
<dbReference type="EMBL" id="DXFZ01000013">
    <property type="protein sequence ID" value="HIW95072.1"/>
    <property type="molecule type" value="Genomic_DNA"/>
</dbReference>
<dbReference type="PROSITE" id="PS50173">
    <property type="entry name" value="UMUC"/>
    <property type="match status" value="1"/>
</dbReference>
<evidence type="ECO:0000313" key="3">
    <source>
        <dbReference type="EMBL" id="HIW95072.1"/>
    </source>
</evidence>
<name>A0A9D1RWJ7_9CORY</name>
<dbReference type="AlphaFoldDB" id="A0A9D1RWJ7"/>
<dbReference type="PANTHER" id="PTHR35369:SF2">
    <property type="entry name" value="BLR3025 PROTEIN"/>
    <property type="match status" value="1"/>
</dbReference>
<dbReference type="Pfam" id="PF00817">
    <property type="entry name" value="IMS"/>
    <property type="match status" value="1"/>
</dbReference>
<dbReference type="GO" id="GO:0006281">
    <property type="term" value="P:DNA repair"/>
    <property type="evidence" value="ECO:0007669"/>
    <property type="project" value="InterPro"/>
</dbReference>
<reference evidence="3" key="1">
    <citation type="journal article" date="2021" name="PeerJ">
        <title>Extensive microbial diversity within the chicken gut microbiome revealed by metagenomics and culture.</title>
        <authorList>
            <person name="Gilroy R."/>
            <person name="Ravi A."/>
            <person name="Getino M."/>
            <person name="Pursley I."/>
            <person name="Horton D.L."/>
            <person name="Alikhan N.F."/>
            <person name="Baker D."/>
            <person name="Gharbi K."/>
            <person name="Hall N."/>
            <person name="Watson M."/>
            <person name="Adriaenssens E.M."/>
            <person name="Foster-Nyarko E."/>
            <person name="Jarju S."/>
            <person name="Secka A."/>
            <person name="Antonio M."/>
            <person name="Oren A."/>
            <person name="Chaudhuri R.R."/>
            <person name="La Ragione R."/>
            <person name="Hildebrand F."/>
            <person name="Pallen M.J."/>
        </authorList>
    </citation>
    <scope>NUCLEOTIDE SEQUENCE</scope>
    <source>
        <strain evidence="3">4376</strain>
    </source>
</reference>
<dbReference type="Gene3D" id="3.40.1170.60">
    <property type="match status" value="1"/>
</dbReference>
<evidence type="ECO:0000313" key="4">
    <source>
        <dbReference type="Proteomes" id="UP000824189"/>
    </source>
</evidence>
<keyword evidence="1" id="KW-0227">DNA damage</keyword>
<dbReference type="CDD" id="cd03468">
    <property type="entry name" value="PolY_like"/>
    <property type="match status" value="1"/>
</dbReference>
<dbReference type="InterPro" id="IPR043502">
    <property type="entry name" value="DNA/RNA_pol_sf"/>
</dbReference>
<comment type="caution">
    <text evidence="3">The sequence shown here is derived from an EMBL/GenBank/DDBJ whole genome shotgun (WGS) entry which is preliminary data.</text>
</comment>
<dbReference type="Proteomes" id="UP000824189">
    <property type="component" value="Unassembled WGS sequence"/>
</dbReference>
<organism evidence="3 4">
    <name type="scientific">Candidatus Corynebacterium gallistercoris</name>
    <dbReference type="NCBI Taxonomy" id="2838530"/>
    <lineage>
        <taxon>Bacteria</taxon>
        <taxon>Bacillati</taxon>
        <taxon>Actinomycetota</taxon>
        <taxon>Actinomycetes</taxon>
        <taxon>Mycobacteriales</taxon>
        <taxon>Corynebacteriaceae</taxon>
        <taxon>Corynebacterium</taxon>
    </lineage>
</organism>